<dbReference type="PANTHER" id="PTHR44259:SF114">
    <property type="entry name" value="OS06G0707300 PROTEIN"/>
    <property type="match status" value="1"/>
</dbReference>
<organism evidence="2 3">
    <name type="scientific">Carex littledalei</name>
    <dbReference type="NCBI Taxonomy" id="544730"/>
    <lineage>
        <taxon>Eukaryota</taxon>
        <taxon>Viridiplantae</taxon>
        <taxon>Streptophyta</taxon>
        <taxon>Embryophyta</taxon>
        <taxon>Tracheophyta</taxon>
        <taxon>Spermatophyta</taxon>
        <taxon>Magnoliopsida</taxon>
        <taxon>Liliopsida</taxon>
        <taxon>Poales</taxon>
        <taxon>Cyperaceae</taxon>
        <taxon>Cyperoideae</taxon>
        <taxon>Cariceae</taxon>
        <taxon>Carex</taxon>
        <taxon>Carex subgen. Euthyceras</taxon>
    </lineage>
</organism>
<dbReference type="InterPro" id="IPR050942">
    <property type="entry name" value="F-box_BR-signaling"/>
</dbReference>
<sequence length="140" mass="15685">MSGELASDEIFMPEATNKRVCGSSWGWLVLEGTNVREVSLLNPLTRCAIQLPSVDTFTRRLNCEGEPDVPLDGFSYIHKAILSMNPAISEQDCIIMAIVGKMRKLSYCRIGDKKWTNVEGCLPGLRDIIYYEGKFYGTND</sequence>
<accession>A0A833VXJ5</accession>
<dbReference type="Pfam" id="PF03478">
    <property type="entry name" value="Beta-prop_KIB1-4"/>
    <property type="match status" value="1"/>
</dbReference>
<dbReference type="PANTHER" id="PTHR44259">
    <property type="entry name" value="OS07G0183000 PROTEIN-RELATED"/>
    <property type="match status" value="1"/>
</dbReference>
<dbReference type="OrthoDB" id="1863935at2759"/>
<name>A0A833VXJ5_9POAL</name>
<keyword evidence="3" id="KW-1185">Reference proteome</keyword>
<evidence type="ECO:0000259" key="1">
    <source>
        <dbReference type="Pfam" id="PF03478"/>
    </source>
</evidence>
<dbReference type="EMBL" id="SWLB01000007">
    <property type="protein sequence ID" value="KAF3336674.1"/>
    <property type="molecule type" value="Genomic_DNA"/>
</dbReference>
<gene>
    <name evidence="2" type="ORF">FCM35_KLT19260</name>
</gene>
<proteinExistence type="predicted"/>
<dbReference type="AlphaFoldDB" id="A0A833VXJ5"/>
<reference evidence="2" key="1">
    <citation type="submission" date="2020-01" db="EMBL/GenBank/DDBJ databases">
        <title>Genome sequence of Kobresia littledalei, the first chromosome-level genome in the family Cyperaceae.</title>
        <authorList>
            <person name="Qu G."/>
        </authorList>
    </citation>
    <scope>NUCLEOTIDE SEQUENCE</scope>
    <source>
        <strain evidence="2">C.B.Clarke</strain>
        <tissue evidence="2">Leaf</tissue>
    </source>
</reference>
<feature type="domain" description="KIB1-4 beta-propeller" evidence="1">
    <location>
        <begin position="9"/>
        <end position="138"/>
    </location>
</feature>
<protein>
    <submittedName>
        <fullName evidence="2">F-box protein</fullName>
    </submittedName>
</protein>
<dbReference type="InterPro" id="IPR005174">
    <property type="entry name" value="KIB1-4_b-propeller"/>
</dbReference>
<evidence type="ECO:0000313" key="2">
    <source>
        <dbReference type="EMBL" id="KAF3336674.1"/>
    </source>
</evidence>
<comment type="caution">
    <text evidence="2">The sequence shown here is derived from an EMBL/GenBank/DDBJ whole genome shotgun (WGS) entry which is preliminary data.</text>
</comment>
<dbReference type="Proteomes" id="UP000623129">
    <property type="component" value="Unassembled WGS sequence"/>
</dbReference>
<evidence type="ECO:0000313" key="3">
    <source>
        <dbReference type="Proteomes" id="UP000623129"/>
    </source>
</evidence>